<dbReference type="InterPro" id="IPR015424">
    <property type="entry name" value="PyrdxlP-dep_Trfase"/>
</dbReference>
<accession>H9UFK8</accession>
<dbReference type="RefSeq" id="WP_014454299.1">
    <property type="nucleotide sequence ID" value="NC_017098.1"/>
</dbReference>
<evidence type="ECO:0000313" key="7">
    <source>
        <dbReference type="Proteomes" id="UP000007383"/>
    </source>
</evidence>
<dbReference type="PATRIC" id="fig|889378.3.peg.195"/>
<dbReference type="EMBL" id="CP003282">
    <property type="protein sequence ID" value="AFG36301.1"/>
    <property type="molecule type" value="Genomic_DNA"/>
</dbReference>
<dbReference type="PANTHER" id="PTHR11986">
    <property type="entry name" value="AMINOTRANSFERASE CLASS III"/>
    <property type="match status" value="1"/>
</dbReference>
<dbReference type="AlphaFoldDB" id="H9UFK8"/>
<dbReference type="InterPro" id="IPR050103">
    <property type="entry name" value="Class-III_PLP-dep_AT"/>
</dbReference>
<dbReference type="Pfam" id="PF00202">
    <property type="entry name" value="Aminotran_3"/>
    <property type="match status" value="1"/>
</dbReference>
<evidence type="ECO:0000313" key="6">
    <source>
        <dbReference type="EMBL" id="AFG36301.1"/>
    </source>
</evidence>
<reference evidence="7" key="1">
    <citation type="journal article" date="2013" name="Stand. Genomic Sci.">
        <title>Complete genome sequence of the halophilic bacterium Spirochaeta africana type strain (Z-7692(T)) from the alkaline Lake Magadi in the East African Rift.</title>
        <authorList>
            <person name="Liolos K."/>
            <person name="Abt B."/>
            <person name="Scheuner C."/>
            <person name="Teshima H."/>
            <person name="Held B."/>
            <person name="Lapidus A."/>
            <person name="Nolan M."/>
            <person name="Lucas S."/>
            <person name="Deshpande S."/>
            <person name="Cheng J.F."/>
            <person name="Tapia R."/>
            <person name="Goodwin L.A."/>
            <person name="Pitluck S."/>
            <person name="Pagani I."/>
            <person name="Ivanova N."/>
            <person name="Mavromatis K."/>
            <person name="Mikhailova N."/>
            <person name="Huntemann M."/>
            <person name="Pati A."/>
            <person name="Chen A."/>
            <person name="Palaniappan K."/>
            <person name="Land M."/>
            <person name="Rohde M."/>
            <person name="Tindall B.J."/>
            <person name="Detter J.C."/>
            <person name="Goker M."/>
            <person name="Bristow J."/>
            <person name="Eisen J.A."/>
            <person name="Markowitz V."/>
            <person name="Hugenholtz P."/>
            <person name="Woyke T."/>
            <person name="Klenk H.P."/>
            <person name="Kyrpides N.C."/>
        </authorList>
    </citation>
    <scope>NUCLEOTIDE SEQUENCE</scope>
    <source>
        <strain evidence="7">ATCC 700263 / DSM 8902 / Z-7692</strain>
    </source>
</reference>
<comment type="similarity">
    <text evidence="5">Belongs to the class-III pyridoxal-phosphate-dependent aminotransferase family.</text>
</comment>
<keyword evidence="3 6" id="KW-0808">Transferase</keyword>
<dbReference type="Gene3D" id="3.40.640.10">
    <property type="entry name" value="Type I PLP-dependent aspartate aminotransferase-like (Major domain)"/>
    <property type="match status" value="1"/>
</dbReference>
<dbReference type="InterPro" id="IPR049704">
    <property type="entry name" value="Aminotrans_3_PPA_site"/>
</dbReference>
<evidence type="ECO:0000256" key="1">
    <source>
        <dbReference type="ARBA" id="ARBA00001933"/>
    </source>
</evidence>
<dbReference type="PROSITE" id="PS00600">
    <property type="entry name" value="AA_TRANSFER_CLASS_3"/>
    <property type="match status" value="1"/>
</dbReference>
<dbReference type="GO" id="GO:0008483">
    <property type="term" value="F:transaminase activity"/>
    <property type="evidence" value="ECO:0007669"/>
    <property type="project" value="UniProtKB-KW"/>
</dbReference>
<dbReference type="InterPro" id="IPR005814">
    <property type="entry name" value="Aminotrans_3"/>
</dbReference>
<comment type="cofactor">
    <cofactor evidence="1">
        <name>pyridoxal 5'-phosphate</name>
        <dbReference type="ChEBI" id="CHEBI:597326"/>
    </cofactor>
</comment>
<dbReference type="PIRSF" id="PIRSF000521">
    <property type="entry name" value="Transaminase_4ab_Lys_Orn"/>
    <property type="match status" value="1"/>
</dbReference>
<protein>
    <submittedName>
        <fullName evidence="6">Ornithine/acetylornithine aminotransferase</fullName>
    </submittedName>
</protein>
<dbReference type="Proteomes" id="UP000007383">
    <property type="component" value="Chromosome"/>
</dbReference>
<keyword evidence="4 5" id="KW-0663">Pyridoxal phosphate</keyword>
<evidence type="ECO:0000256" key="2">
    <source>
        <dbReference type="ARBA" id="ARBA00022576"/>
    </source>
</evidence>
<evidence type="ECO:0000256" key="3">
    <source>
        <dbReference type="ARBA" id="ARBA00022679"/>
    </source>
</evidence>
<dbReference type="KEGG" id="sfc:Spiaf_0192"/>
<dbReference type="GO" id="GO:0030170">
    <property type="term" value="F:pyridoxal phosphate binding"/>
    <property type="evidence" value="ECO:0007669"/>
    <property type="project" value="InterPro"/>
</dbReference>
<sequence>MAHFNTTSFIHEPPFPRNYGSEFLLLDRGKGSYLYDTMGKRYLDFGSGIAVNSLGYGRKDLARIAARQMKRLIHVSNLYATEPAVSLAQRIIQDIQAVIPEKQYQAVHFGNSGTEAIEGALKYARRYSANRQGSDHTGFIAFSNSFHGRTMGALSVTSSEKYRAPFAPLIPGVRHLPYNEPEALRAALQEDGKVAGIILEVLQGEGGLNMASPSFISAIQQEAAERDIPIIVDEVQSGLGRTGRLLASPACGLKPDIICLSKPLAGGLPLSATVITDRINVEIQPGDHGSTFGGGPVTTAVALEVWSIINNQAFLSGVRTRAAALEGELRKLAADFDCCGTLRGEGMLLGVPVNLPQDERSNPIKEILDICREHGLLVLRSGENIIRIAPPLTISEKEIRQGVQILRQAITQLHNAKRSS</sequence>
<dbReference type="Gene3D" id="3.90.1150.10">
    <property type="entry name" value="Aspartate Aminotransferase, domain 1"/>
    <property type="match status" value="1"/>
</dbReference>
<keyword evidence="7" id="KW-1185">Reference proteome</keyword>
<dbReference type="GO" id="GO:0042802">
    <property type="term" value="F:identical protein binding"/>
    <property type="evidence" value="ECO:0007669"/>
    <property type="project" value="TreeGrafter"/>
</dbReference>
<dbReference type="PANTHER" id="PTHR11986:SF79">
    <property type="entry name" value="ACETYLORNITHINE AMINOTRANSFERASE, MITOCHONDRIAL"/>
    <property type="match status" value="1"/>
</dbReference>
<gene>
    <name evidence="6" type="ordered locus">Spiaf_0192</name>
</gene>
<dbReference type="STRING" id="889378.Spiaf_0192"/>
<evidence type="ECO:0000256" key="4">
    <source>
        <dbReference type="ARBA" id="ARBA00022898"/>
    </source>
</evidence>
<dbReference type="HOGENOM" id="CLU_016922_10_1_12"/>
<dbReference type="SUPFAM" id="SSF53383">
    <property type="entry name" value="PLP-dependent transferases"/>
    <property type="match status" value="1"/>
</dbReference>
<proteinExistence type="inferred from homology"/>
<name>H9UFK8_SPIAZ</name>
<dbReference type="InterPro" id="IPR015422">
    <property type="entry name" value="PyrdxlP-dep_Trfase_small"/>
</dbReference>
<keyword evidence="2 6" id="KW-0032">Aminotransferase</keyword>
<dbReference type="CDD" id="cd00610">
    <property type="entry name" value="OAT_like"/>
    <property type="match status" value="1"/>
</dbReference>
<evidence type="ECO:0000256" key="5">
    <source>
        <dbReference type="RuleBase" id="RU003560"/>
    </source>
</evidence>
<dbReference type="FunFam" id="3.40.640.10:FF:000004">
    <property type="entry name" value="Acetylornithine aminotransferase"/>
    <property type="match status" value="1"/>
</dbReference>
<organism evidence="6 7">
    <name type="scientific">Spirochaeta africana (strain ATCC 700263 / DSM 8902 / Z-7692)</name>
    <dbReference type="NCBI Taxonomy" id="889378"/>
    <lineage>
        <taxon>Bacteria</taxon>
        <taxon>Pseudomonadati</taxon>
        <taxon>Spirochaetota</taxon>
        <taxon>Spirochaetia</taxon>
        <taxon>Spirochaetales</taxon>
        <taxon>Spirochaetaceae</taxon>
        <taxon>Spirochaeta</taxon>
    </lineage>
</organism>
<dbReference type="InterPro" id="IPR015421">
    <property type="entry name" value="PyrdxlP-dep_Trfase_major"/>
</dbReference>
<dbReference type="eggNOG" id="COG4992">
    <property type="taxonomic scope" value="Bacteria"/>
</dbReference>